<evidence type="ECO:0000313" key="1">
    <source>
        <dbReference type="EnsemblMetazoa" id="AQUA003543-PA"/>
    </source>
</evidence>
<dbReference type="Proteomes" id="UP000076407">
    <property type="component" value="Unassembled WGS sequence"/>
</dbReference>
<proteinExistence type="predicted"/>
<dbReference type="VEuPathDB" id="VectorBase:AQUA003543"/>
<dbReference type="EnsemblMetazoa" id="AQUA003543-RA">
    <property type="protein sequence ID" value="AQUA003543-PA"/>
    <property type="gene ID" value="AQUA003543"/>
</dbReference>
<accession>A0A182X176</accession>
<name>A0A182X176_ANOQN</name>
<reference evidence="1" key="1">
    <citation type="submission" date="2020-05" db="UniProtKB">
        <authorList>
            <consortium name="EnsemblMetazoa"/>
        </authorList>
    </citation>
    <scope>IDENTIFICATION</scope>
    <source>
        <strain evidence="1">SANGQUA</strain>
    </source>
</reference>
<sequence length="124" mass="13556">DEIHPGGNTNYAQPLRRKPANGVFSFPQATDDMIPNAHARVLCHRTGRKRRTDDRSTANRQQCLAGNTGCIIGQLDPILSLPLLATAPIKTSLEQILITLPAARSVAGNAIVYQRSLLILNRTF</sequence>
<evidence type="ECO:0000313" key="2">
    <source>
        <dbReference type="Proteomes" id="UP000076407"/>
    </source>
</evidence>
<dbReference type="AlphaFoldDB" id="A0A182X176"/>
<organism evidence="1 2">
    <name type="scientific">Anopheles quadriannulatus</name>
    <name type="common">Mosquito</name>
    <dbReference type="NCBI Taxonomy" id="34691"/>
    <lineage>
        <taxon>Eukaryota</taxon>
        <taxon>Metazoa</taxon>
        <taxon>Ecdysozoa</taxon>
        <taxon>Arthropoda</taxon>
        <taxon>Hexapoda</taxon>
        <taxon>Insecta</taxon>
        <taxon>Pterygota</taxon>
        <taxon>Neoptera</taxon>
        <taxon>Endopterygota</taxon>
        <taxon>Diptera</taxon>
        <taxon>Nematocera</taxon>
        <taxon>Culicoidea</taxon>
        <taxon>Culicidae</taxon>
        <taxon>Anophelinae</taxon>
        <taxon>Anopheles</taxon>
    </lineage>
</organism>
<protein>
    <submittedName>
        <fullName evidence="1">Uncharacterized protein</fullName>
    </submittedName>
</protein>
<keyword evidence="2" id="KW-1185">Reference proteome</keyword>